<accession>A0A0P0WXZ3</accession>
<dbReference type="Gramene" id="Os06t0568101-00">
    <property type="protein sequence ID" value="Os06t0568101-00"/>
    <property type="gene ID" value="Os06g0568101"/>
</dbReference>
<dbReference type="InParanoid" id="A0A0P0WXZ3"/>
<evidence type="ECO:0000313" key="2">
    <source>
        <dbReference type="Proteomes" id="UP000059680"/>
    </source>
</evidence>
<keyword evidence="2" id="KW-1185">Reference proteome</keyword>
<proteinExistence type="predicted"/>
<reference evidence="2" key="1">
    <citation type="journal article" date="2005" name="Nature">
        <title>The map-based sequence of the rice genome.</title>
        <authorList>
            <consortium name="International rice genome sequencing project (IRGSP)"/>
            <person name="Matsumoto T."/>
            <person name="Wu J."/>
            <person name="Kanamori H."/>
            <person name="Katayose Y."/>
            <person name="Fujisawa M."/>
            <person name="Namiki N."/>
            <person name="Mizuno H."/>
            <person name="Yamamoto K."/>
            <person name="Antonio B.A."/>
            <person name="Baba T."/>
            <person name="Sakata K."/>
            <person name="Nagamura Y."/>
            <person name="Aoki H."/>
            <person name="Arikawa K."/>
            <person name="Arita K."/>
            <person name="Bito T."/>
            <person name="Chiden Y."/>
            <person name="Fujitsuka N."/>
            <person name="Fukunaka R."/>
            <person name="Hamada M."/>
            <person name="Harada C."/>
            <person name="Hayashi A."/>
            <person name="Hijishita S."/>
            <person name="Honda M."/>
            <person name="Hosokawa S."/>
            <person name="Ichikawa Y."/>
            <person name="Idonuma A."/>
            <person name="Iijima M."/>
            <person name="Ikeda M."/>
            <person name="Ikeno M."/>
            <person name="Ito K."/>
            <person name="Ito S."/>
            <person name="Ito T."/>
            <person name="Ito Y."/>
            <person name="Ito Y."/>
            <person name="Iwabuchi A."/>
            <person name="Kamiya K."/>
            <person name="Karasawa W."/>
            <person name="Kurita K."/>
            <person name="Katagiri S."/>
            <person name="Kikuta A."/>
            <person name="Kobayashi H."/>
            <person name="Kobayashi N."/>
            <person name="Machita K."/>
            <person name="Maehara T."/>
            <person name="Masukawa M."/>
            <person name="Mizubayashi T."/>
            <person name="Mukai Y."/>
            <person name="Nagasaki H."/>
            <person name="Nagata Y."/>
            <person name="Naito S."/>
            <person name="Nakashima M."/>
            <person name="Nakama Y."/>
            <person name="Nakamichi Y."/>
            <person name="Nakamura M."/>
            <person name="Meguro A."/>
            <person name="Negishi M."/>
            <person name="Ohta I."/>
            <person name="Ohta T."/>
            <person name="Okamoto M."/>
            <person name="Ono N."/>
            <person name="Saji S."/>
            <person name="Sakaguchi M."/>
            <person name="Sakai K."/>
            <person name="Shibata M."/>
            <person name="Shimokawa T."/>
            <person name="Song J."/>
            <person name="Takazaki Y."/>
            <person name="Terasawa K."/>
            <person name="Tsugane M."/>
            <person name="Tsuji K."/>
            <person name="Ueda S."/>
            <person name="Waki K."/>
            <person name="Yamagata H."/>
            <person name="Yamamoto M."/>
            <person name="Yamamoto S."/>
            <person name="Yamane H."/>
            <person name="Yoshiki S."/>
            <person name="Yoshihara R."/>
            <person name="Yukawa K."/>
            <person name="Zhong H."/>
            <person name="Yano M."/>
            <person name="Yuan Q."/>
            <person name="Ouyang S."/>
            <person name="Liu J."/>
            <person name="Jones K.M."/>
            <person name="Gansberger K."/>
            <person name="Moffat K."/>
            <person name="Hill J."/>
            <person name="Bera J."/>
            <person name="Fadrosh D."/>
            <person name="Jin S."/>
            <person name="Johri S."/>
            <person name="Kim M."/>
            <person name="Overton L."/>
            <person name="Reardon M."/>
            <person name="Tsitrin T."/>
            <person name="Vuong H."/>
            <person name="Weaver B."/>
            <person name="Ciecko A."/>
            <person name="Tallon L."/>
            <person name="Jackson J."/>
            <person name="Pai G."/>
            <person name="Aken S.V."/>
            <person name="Utterback T."/>
            <person name="Reidmuller S."/>
            <person name="Feldblyum T."/>
            <person name="Hsiao J."/>
            <person name="Zismann V."/>
            <person name="Iobst S."/>
            <person name="de Vazeille A.R."/>
            <person name="Buell C.R."/>
            <person name="Ying K."/>
            <person name="Li Y."/>
            <person name="Lu T."/>
            <person name="Huang Y."/>
            <person name="Zhao Q."/>
            <person name="Feng Q."/>
            <person name="Zhang L."/>
            <person name="Zhu J."/>
            <person name="Weng Q."/>
            <person name="Mu J."/>
            <person name="Lu Y."/>
            <person name="Fan D."/>
            <person name="Liu Y."/>
            <person name="Guan J."/>
            <person name="Zhang Y."/>
            <person name="Yu S."/>
            <person name="Liu X."/>
            <person name="Zhang Y."/>
            <person name="Hong G."/>
            <person name="Han B."/>
            <person name="Choisne N."/>
            <person name="Demange N."/>
            <person name="Orjeda G."/>
            <person name="Samain S."/>
            <person name="Cattolico L."/>
            <person name="Pelletier E."/>
            <person name="Couloux A."/>
            <person name="Segurens B."/>
            <person name="Wincker P."/>
            <person name="D'Hont A."/>
            <person name="Scarpelli C."/>
            <person name="Weissenbach J."/>
            <person name="Salanoubat M."/>
            <person name="Quetier F."/>
            <person name="Yu Y."/>
            <person name="Kim H.R."/>
            <person name="Rambo T."/>
            <person name="Currie J."/>
            <person name="Collura K."/>
            <person name="Luo M."/>
            <person name="Yang T."/>
            <person name="Ammiraju J.S.S."/>
            <person name="Engler F."/>
            <person name="Soderlund C."/>
            <person name="Wing R.A."/>
            <person name="Palmer L.E."/>
            <person name="de la Bastide M."/>
            <person name="Spiegel L."/>
            <person name="Nascimento L."/>
            <person name="Zutavern T."/>
            <person name="O'Shaughnessy A."/>
            <person name="Dike S."/>
            <person name="Dedhia N."/>
            <person name="Preston R."/>
            <person name="Balija V."/>
            <person name="McCombie W.R."/>
            <person name="Chow T."/>
            <person name="Chen H."/>
            <person name="Chung M."/>
            <person name="Chen C."/>
            <person name="Shaw J."/>
            <person name="Wu H."/>
            <person name="Hsiao K."/>
            <person name="Chao Y."/>
            <person name="Chu M."/>
            <person name="Cheng C."/>
            <person name="Hour A."/>
            <person name="Lee P."/>
            <person name="Lin S."/>
            <person name="Lin Y."/>
            <person name="Liou J."/>
            <person name="Liu S."/>
            <person name="Hsing Y."/>
            <person name="Raghuvanshi S."/>
            <person name="Mohanty A."/>
            <person name="Bharti A.K."/>
            <person name="Gaur A."/>
            <person name="Gupta V."/>
            <person name="Kumar D."/>
            <person name="Ravi V."/>
            <person name="Vij S."/>
            <person name="Kapur A."/>
            <person name="Khurana P."/>
            <person name="Khurana P."/>
            <person name="Khurana J.P."/>
            <person name="Tyagi A.K."/>
            <person name="Gaikwad K."/>
            <person name="Singh A."/>
            <person name="Dalal V."/>
            <person name="Srivastava S."/>
            <person name="Dixit A."/>
            <person name="Pal A.K."/>
            <person name="Ghazi I.A."/>
            <person name="Yadav M."/>
            <person name="Pandit A."/>
            <person name="Bhargava A."/>
            <person name="Sureshbabu K."/>
            <person name="Batra K."/>
            <person name="Sharma T.R."/>
            <person name="Mohapatra T."/>
            <person name="Singh N.K."/>
            <person name="Messing J."/>
            <person name="Nelson A.B."/>
            <person name="Fuks G."/>
            <person name="Kavchok S."/>
            <person name="Keizer G."/>
            <person name="Linton E."/>
            <person name="Llaca V."/>
            <person name="Song R."/>
            <person name="Tanyolac B."/>
            <person name="Young S."/>
            <person name="Ho-Il K."/>
            <person name="Hahn J.H."/>
            <person name="Sangsakoo G."/>
            <person name="Vanavichit A."/>
            <person name="de Mattos Luiz.A.T."/>
            <person name="Zimmer P.D."/>
            <person name="Malone G."/>
            <person name="Dellagostin O."/>
            <person name="de Oliveira A.C."/>
            <person name="Bevan M."/>
            <person name="Bancroft I."/>
            <person name="Minx P."/>
            <person name="Cordum H."/>
            <person name="Wilson R."/>
            <person name="Cheng Z."/>
            <person name="Jin W."/>
            <person name="Jiang J."/>
            <person name="Leong S.A."/>
            <person name="Iwama H."/>
            <person name="Gojobori T."/>
            <person name="Itoh T."/>
            <person name="Niimura Y."/>
            <person name="Fujii Y."/>
            <person name="Habara T."/>
            <person name="Sakai H."/>
            <person name="Sato Y."/>
            <person name="Wilson G."/>
            <person name="Kumar K."/>
            <person name="McCouch S."/>
            <person name="Juretic N."/>
            <person name="Hoen D."/>
            <person name="Wright S."/>
            <person name="Bruskiewich R."/>
            <person name="Bureau T."/>
            <person name="Miyao A."/>
            <person name="Hirochika H."/>
            <person name="Nishikawa T."/>
            <person name="Kadowaki K."/>
            <person name="Sugiura M."/>
            <person name="Burr B."/>
            <person name="Sasaki T."/>
        </authorList>
    </citation>
    <scope>NUCLEOTIDE SEQUENCE [LARGE SCALE GENOMIC DNA]</scope>
    <source>
        <strain evidence="2">cv. Nipponbare</strain>
    </source>
</reference>
<dbReference type="EMBL" id="AP014962">
    <property type="protein sequence ID" value="BAS98299.1"/>
    <property type="molecule type" value="Genomic_DNA"/>
</dbReference>
<sequence>MGIWVMEPDLPSIRPARSYMVARSVYIYPGYPRLPGTSSRAANTSRSASAYELISVKMTSTCFPHSYAKYSAVVSAIRGVMIRSMVGSFAYSEKG</sequence>
<gene>
    <name evidence="1" type="ordered locus">Os06g0568101</name>
    <name evidence="1" type="ORF">OSNPB_060568101</name>
</gene>
<protein>
    <submittedName>
        <fullName evidence="1">Os06g0568101 protein</fullName>
    </submittedName>
</protein>
<reference evidence="1 2" key="2">
    <citation type="journal article" date="2013" name="Plant Cell Physiol.">
        <title>Rice Annotation Project Database (RAP-DB): an integrative and interactive database for rice genomics.</title>
        <authorList>
            <person name="Sakai H."/>
            <person name="Lee S.S."/>
            <person name="Tanaka T."/>
            <person name="Numa H."/>
            <person name="Kim J."/>
            <person name="Kawahara Y."/>
            <person name="Wakimoto H."/>
            <person name="Yang C.C."/>
            <person name="Iwamoto M."/>
            <person name="Abe T."/>
            <person name="Yamada Y."/>
            <person name="Muto A."/>
            <person name="Inokuchi H."/>
            <person name="Ikemura T."/>
            <person name="Matsumoto T."/>
            <person name="Sasaki T."/>
            <person name="Itoh T."/>
        </authorList>
    </citation>
    <scope>NUCLEOTIDE SEQUENCE [LARGE SCALE GENOMIC DNA]</scope>
    <source>
        <strain evidence="2">cv. Nipponbare</strain>
    </source>
</reference>
<evidence type="ECO:0000313" key="1">
    <source>
        <dbReference type="EMBL" id="BAS98299.1"/>
    </source>
</evidence>
<dbReference type="AlphaFoldDB" id="A0A0P0WXZ3"/>
<organism evidence="1 2">
    <name type="scientific">Oryza sativa subsp. japonica</name>
    <name type="common">Rice</name>
    <dbReference type="NCBI Taxonomy" id="39947"/>
    <lineage>
        <taxon>Eukaryota</taxon>
        <taxon>Viridiplantae</taxon>
        <taxon>Streptophyta</taxon>
        <taxon>Embryophyta</taxon>
        <taxon>Tracheophyta</taxon>
        <taxon>Spermatophyta</taxon>
        <taxon>Magnoliopsida</taxon>
        <taxon>Liliopsida</taxon>
        <taxon>Poales</taxon>
        <taxon>Poaceae</taxon>
        <taxon>BOP clade</taxon>
        <taxon>Oryzoideae</taxon>
        <taxon>Oryzeae</taxon>
        <taxon>Oryzinae</taxon>
        <taxon>Oryza</taxon>
        <taxon>Oryza sativa</taxon>
    </lineage>
</organism>
<name>A0A0P0WXZ3_ORYSJ</name>
<dbReference type="PaxDb" id="39947-A0A0P0WXZ3"/>
<reference evidence="1 2" key="3">
    <citation type="journal article" date="2013" name="Rice">
        <title>Improvement of the Oryza sativa Nipponbare reference genome using next generation sequence and optical map data.</title>
        <authorList>
            <person name="Kawahara Y."/>
            <person name="de la Bastide M."/>
            <person name="Hamilton J.P."/>
            <person name="Kanamori H."/>
            <person name="McCombie W.R."/>
            <person name="Ouyang S."/>
            <person name="Schwartz D.C."/>
            <person name="Tanaka T."/>
            <person name="Wu J."/>
            <person name="Zhou S."/>
            <person name="Childs K.L."/>
            <person name="Davidson R.M."/>
            <person name="Lin H."/>
            <person name="Quesada-Ocampo L."/>
            <person name="Vaillancourt B."/>
            <person name="Sakai H."/>
            <person name="Lee S.S."/>
            <person name="Kim J."/>
            <person name="Numa H."/>
            <person name="Itoh T."/>
            <person name="Buell C.R."/>
            <person name="Matsumoto T."/>
        </authorList>
    </citation>
    <scope>NUCLEOTIDE SEQUENCE [LARGE SCALE GENOMIC DNA]</scope>
    <source>
        <strain evidence="2">cv. Nipponbare</strain>
    </source>
</reference>
<dbReference type="Proteomes" id="UP000059680">
    <property type="component" value="Chromosome 6"/>
</dbReference>